<feature type="region of interest" description="Disordered" evidence="1">
    <location>
        <begin position="1"/>
        <end position="32"/>
    </location>
</feature>
<dbReference type="Proteomes" id="UP000481861">
    <property type="component" value="Unassembled WGS sequence"/>
</dbReference>
<gene>
    <name evidence="2" type="ORF">BDV95DRAFT_589797</name>
</gene>
<feature type="compositionally biased region" description="Low complexity" evidence="1">
    <location>
        <begin position="270"/>
        <end position="290"/>
    </location>
</feature>
<feature type="compositionally biased region" description="Basic and acidic residues" evidence="1">
    <location>
        <begin position="383"/>
        <end position="397"/>
    </location>
</feature>
<organism evidence="2 3">
    <name type="scientific">Massariosphaeria phaeospora</name>
    <dbReference type="NCBI Taxonomy" id="100035"/>
    <lineage>
        <taxon>Eukaryota</taxon>
        <taxon>Fungi</taxon>
        <taxon>Dikarya</taxon>
        <taxon>Ascomycota</taxon>
        <taxon>Pezizomycotina</taxon>
        <taxon>Dothideomycetes</taxon>
        <taxon>Pleosporomycetidae</taxon>
        <taxon>Pleosporales</taxon>
        <taxon>Pleosporales incertae sedis</taxon>
        <taxon>Massariosphaeria</taxon>
    </lineage>
</organism>
<reference evidence="2 3" key="1">
    <citation type="submission" date="2020-01" db="EMBL/GenBank/DDBJ databases">
        <authorList>
            <consortium name="DOE Joint Genome Institute"/>
            <person name="Haridas S."/>
            <person name="Albert R."/>
            <person name="Binder M."/>
            <person name="Bloem J."/>
            <person name="Labutti K."/>
            <person name="Salamov A."/>
            <person name="Andreopoulos B."/>
            <person name="Baker S.E."/>
            <person name="Barry K."/>
            <person name="Bills G."/>
            <person name="Bluhm B.H."/>
            <person name="Cannon C."/>
            <person name="Castanera R."/>
            <person name="Culley D.E."/>
            <person name="Daum C."/>
            <person name="Ezra D."/>
            <person name="Gonzalez J.B."/>
            <person name="Henrissat B."/>
            <person name="Kuo A."/>
            <person name="Liang C."/>
            <person name="Lipzen A."/>
            <person name="Lutzoni F."/>
            <person name="Magnuson J."/>
            <person name="Mondo S."/>
            <person name="Nolan M."/>
            <person name="Ohm R."/>
            <person name="Pangilinan J."/>
            <person name="Park H.-J.H."/>
            <person name="Ramirez L."/>
            <person name="Alfaro M."/>
            <person name="Sun H."/>
            <person name="Tritt A."/>
            <person name="Yoshinaga Y."/>
            <person name="Zwiers L.-H.L."/>
            <person name="Turgeon B.G."/>
            <person name="Goodwin S.B."/>
            <person name="Spatafora J.W."/>
            <person name="Crous P.W."/>
            <person name="Grigoriev I.V."/>
        </authorList>
    </citation>
    <scope>NUCLEOTIDE SEQUENCE [LARGE SCALE GENOMIC DNA]</scope>
    <source>
        <strain evidence="2 3">CBS 611.86</strain>
    </source>
</reference>
<feature type="compositionally biased region" description="Polar residues" evidence="1">
    <location>
        <begin position="170"/>
        <end position="184"/>
    </location>
</feature>
<feature type="compositionally biased region" description="Basic and acidic residues" evidence="1">
    <location>
        <begin position="185"/>
        <end position="195"/>
    </location>
</feature>
<feature type="compositionally biased region" description="Acidic residues" evidence="1">
    <location>
        <begin position="372"/>
        <end position="382"/>
    </location>
</feature>
<comment type="caution">
    <text evidence="2">The sequence shown here is derived from an EMBL/GenBank/DDBJ whole genome shotgun (WGS) entry which is preliminary data.</text>
</comment>
<evidence type="ECO:0000313" key="2">
    <source>
        <dbReference type="EMBL" id="KAF2877180.1"/>
    </source>
</evidence>
<feature type="region of interest" description="Disordered" evidence="1">
    <location>
        <begin position="160"/>
        <end position="436"/>
    </location>
</feature>
<accession>A0A7C8MCS2</accession>
<name>A0A7C8MCS2_9PLEO</name>
<proteinExistence type="predicted"/>
<dbReference type="EMBL" id="JAADJZ010000002">
    <property type="protein sequence ID" value="KAF2877180.1"/>
    <property type="molecule type" value="Genomic_DNA"/>
</dbReference>
<dbReference type="AlphaFoldDB" id="A0A7C8MCS2"/>
<feature type="compositionally biased region" description="Low complexity" evidence="1">
    <location>
        <begin position="10"/>
        <end position="19"/>
    </location>
</feature>
<sequence>MSSQRNASRPATKAATKGPAPHEPTAAQLQKEREEKVALVLEKVRAKFEEIYEDRKSDLIEYKDVYKGLNAIGDEHGQDLSQKAMEMIDRTNAWLVDVRKTLIEEYSLSKRIMVTVDEFKPDEDGNYDDVELDWRHYRVFRECLAYLPRNWSKQMIEDTLKNRRSKSKTATRTVTMKAPSNSESSKAKSKPEHTTSEPQPKKSKKGVATAGRSRRVVEDSESESEPKPRLAKAKAKVAATKPGNAGVADTPRQALDDATNVTKDVKAVESKAASKPAPEKPPQAAAPLQKVGSQDSAGAKKEKAAKNQRAKVGDKGVAVPVAKKVKKGVAVPVAKKNQMSKAATVVVDDDDTDDKAEGEKPQPKKTYKSDEFIVDSDVEEGEIQEKKTPSSEAEAPRPESSTQGGGSSTSKEHGRSSASSANGTKRKRMGGEDDVAAARQFKRVAIGGRNIARPRTRLAVPAPQTDISMTDAQSTSTTFPFTMTSFVLRRRVQLQDLPDFEEDEEL</sequence>
<protein>
    <submittedName>
        <fullName evidence="2">Uncharacterized protein</fullName>
    </submittedName>
</protein>
<feature type="compositionally biased region" description="Basic and acidic residues" evidence="1">
    <location>
        <begin position="355"/>
        <end position="371"/>
    </location>
</feature>
<feature type="compositionally biased region" description="Low complexity" evidence="1">
    <location>
        <begin position="315"/>
        <end position="346"/>
    </location>
</feature>
<evidence type="ECO:0000256" key="1">
    <source>
        <dbReference type="SAM" id="MobiDB-lite"/>
    </source>
</evidence>
<keyword evidence="3" id="KW-1185">Reference proteome</keyword>
<feature type="region of interest" description="Disordered" evidence="1">
    <location>
        <begin position="455"/>
        <end position="474"/>
    </location>
</feature>
<evidence type="ECO:0000313" key="3">
    <source>
        <dbReference type="Proteomes" id="UP000481861"/>
    </source>
</evidence>